<evidence type="ECO:0000256" key="7">
    <source>
        <dbReference type="RuleBase" id="RU367095"/>
    </source>
</evidence>
<dbReference type="OrthoDB" id="271448at2759"/>
<evidence type="ECO:0000313" key="10">
    <source>
        <dbReference type="Proteomes" id="UP001152320"/>
    </source>
</evidence>
<evidence type="ECO:0000256" key="4">
    <source>
        <dbReference type="ARBA" id="ARBA00022490"/>
    </source>
</evidence>
<dbReference type="InterPro" id="IPR021648">
    <property type="entry name" value="GLUE_dom"/>
</dbReference>
<comment type="subunit">
    <text evidence="7">Component of the endosomal sorting complex required for transport II (ESCRT-II).</text>
</comment>
<dbReference type="InterPro" id="IPR011993">
    <property type="entry name" value="PH-like_dom_sf"/>
</dbReference>
<comment type="function">
    <text evidence="7">Component of the ESCRT-II complex (endosomal sorting complex required for transport II), which is required for multivesicular body (MVB) formation and sorting of endosomal cargo proteins into MVBs.</text>
</comment>
<comment type="similarity">
    <text evidence="1 7">Belongs to the VPS36 family.</text>
</comment>
<dbReference type="FunFam" id="1.10.10.10:FF:000416">
    <property type="entry name" value="Vacuolar protein-sorting-associated protein 36"/>
    <property type="match status" value="1"/>
</dbReference>
<comment type="subcellular location">
    <subcellularLocation>
        <location evidence="7">Cytoplasm</location>
    </subcellularLocation>
    <subcellularLocation>
        <location evidence="7">Endosome</location>
    </subcellularLocation>
</comment>
<feature type="domain" description="GLUE N-terminal" evidence="8">
    <location>
        <begin position="1"/>
        <end position="138"/>
    </location>
</feature>
<dbReference type="Pfam" id="PF11605">
    <property type="entry name" value="Vps36_ESCRT-II"/>
    <property type="match status" value="1"/>
</dbReference>
<dbReference type="Gene3D" id="1.10.10.10">
    <property type="entry name" value="Winged helix-like DNA-binding domain superfamily/Winged helix DNA-binding domain"/>
    <property type="match status" value="2"/>
</dbReference>
<dbReference type="GO" id="GO:0043130">
    <property type="term" value="F:ubiquitin binding"/>
    <property type="evidence" value="ECO:0007669"/>
    <property type="project" value="UniProtKB-UniRule"/>
</dbReference>
<gene>
    <name evidence="9" type="ORF">HOLleu_30112</name>
</gene>
<evidence type="ECO:0000256" key="5">
    <source>
        <dbReference type="ARBA" id="ARBA00022927"/>
    </source>
</evidence>
<evidence type="ECO:0000256" key="6">
    <source>
        <dbReference type="ARBA" id="ARBA00030114"/>
    </source>
</evidence>
<evidence type="ECO:0000259" key="8">
    <source>
        <dbReference type="PROSITE" id="PS51495"/>
    </source>
</evidence>
<dbReference type="InterPro" id="IPR036388">
    <property type="entry name" value="WH-like_DNA-bd_sf"/>
</dbReference>
<dbReference type="Pfam" id="PF04157">
    <property type="entry name" value="EAP30"/>
    <property type="match status" value="1"/>
</dbReference>
<evidence type="ECO:0000256" key="3">
    <source>
        <dbReference type="ARBA" id="ARBA00022448"/>
    </source>
</evidence>
<sequence length="382" mass="42792">MDRFEWTDGRLKEGETFIKQQIGVKIYDGPEKTAFEHGVVLLTHSRLLWKSMQHQGSVISLSLPLVLFVEEMSDGRGRSPKLVLHLNPPPAGKAAGPVHSSPHTHIRLGFKEGGALDFNRCLSEVLSRKVWEFAPKPRAPNEPRKIHAGIVGIERNLEKQRKETDQNISKAFEDLDKLIGKAKEMVELSKKISTKIKEKQGDISEDETIKFKSYLLSLGISDPVTHETHGKGLKYHEELAKQLVAVLQEPIEESGGMMALTDVFCRINRARGIELLSPDDLLDACKQFSRLKLPLRLRMFNTGVVVLESISKGEDDKVNQAADLLNEKESLTADELAQVLGISVLLARGRLLAAEENGKACRDESVEGLRFYPNKFLEMDTR</sequence>
<dbReference type="PANTHER" id="PTHR13128:SF12">
    <property type="entry name" value="VACUOLAR PROTEIN-SORTING-ASSOCIATED PROTEIN 36"/>
    <property type="match status" value="1"/>
</dbReference>
<dbReference type="GO" id="GO:0000814">
    <property type="term" value="C:ESCRT II complex"/>
    <property type="evidence" value="ECO:0007669"/>
    <property type="project" value="UniProtKB-UniRule"/>
</dbReference>
<reference evidence="9" key="1">
    <citation type="submission" date="2021-10" db="EMBL/GenBank/DDBJ databases">
        <title>Tropical sea cucumber genome reveals ecological adaptation and Cuvierian tubules defense mechanism.</title>
        <authorList>
            <person name="Chen T."/>
        </authorList>
    </citation>
    <scope>NUCLEOTIDE SEQUENCE</scope>
    <source>
        <strain evidence="9">Nanhai2018</strain>
        <tissue evidence="9">Muscle</tissue>
    </source>
</reference>
<keyword evidence="5 7" id="KW-0653">Protein transport</keyword>
<dbReference type="InterPro" id="IPR036390">
    <property type="entry name" value="WH_DNA-bd_sf"/>
</dbReference>
<accession>A0A9Q1BK69</accession>
<keyword evidence="10" id="KW-1185">Reference proteome</keyword>
<dbReference type="EMBL" id="JAIZAY010000015">
    <property type="protein sequence ID" value="KAJ8027994.1"/>
    <property type="molecule type" value="Genomic_DNA"/>
</dbReference>
<dbReference type="PROSITE" id="PS51495">
    <property type="entry name" value="GLUE"/>
    <property type="match status" value="1"/>
</dbReference>
<dbReference type="FunFam" id="1.10.10.10:FF:000170">
    <property type="entry name" value="Vacuolar protein-sorting-associated protein 36"/>
    <property type="match status" value="1"/>
</dbReference>
<dbReference type="Proteomes" id="UP001152320">
    <property type="component" value="Chromosome 15"/>
</dbReference>
<name>A0A9Q1BK69_HOLLE</name>
<keyword evidence="7" id="KW-0967">Endosome</keyword>
<dbReference type="GO" id="GO:0031902">
    <property type="term" value="C:late endosome membrane"/>
    <property type="evidence" value="ECO:0007669"/>
    <property type="project" value="UniProtKB-UniRule"/>
</dbReference>
<comment type="caution">
    <text evidence="9">The sequence shown here is derived from an EMBL/GenBank/DDBJ whole genome shotgun (WGS) entry which is preliminary data.</text>
</comment>
<keyword evidence="3 7" id="KW-0813">Transport</keyword>
<organism evidence="9 10">
    <name type="scientific">Holothuria leucospilota</name>
    <name type="common">Black long sea cucumber</name>
    <name type="synonym">Mertensiothuria leucospilota</name>
    <dbReference type="NCBI Taxonomy" id="206669"/>
    <lineage>
        <taxon>Eukaryota</taxon>
        <taxon>Metazoa</taxon>
        <taxon>Echinodermata</taxon>
        <taxon>Eleutherozoa</taxon>
        <taxon>Echinozoa</taxon>
        <taxon>Holothuroidea</taxon>
        <taxon>Aspidochirotacea</taxon>
        <taxon>Aspidochirotida</taxon>
        <taxon>Holothuriidae</taxon>
        <taxon>Holothuria</taxon>
    </lineage>
</organism>
<dbReference type="AlphaFoldDB" id="A0A9Q1BK69"/>
<evidence type="ECO:0000313" key="9">
    <source>
        <dbReference type="EMBL" id="KAJ8027994.1"/>
    </source>
</evidence>
<protein>
    <recommendedName>
        <fullName evidence="2 7">Vacuolar protein-sorting-associated protein 36</fullName>
    </recommendedName>
    <alternativeName>
        <fullName evidence="6 7">ESCRT-II complex subunit VPS36</fullName>
    </alternativeName>
</protein>
<dbReference type="PANTHER" id="PTHR13128">
    <property type="entry name" value="VACUOLAR PROTEIN-SORTING-ASSOCIATED PROTEIN 36"/>
    <property type="match status" value="1"/>
</dbReference>
<dbReference type="InterPro" id="IPR037855">
    <property type="entry name" value="Vps36"/>
</dbReference>
<evidence type="ECO:0000256" key="2">
    <source>
        <dbReference type="ARBA" id="ARBA00017953"/>
    </source>
</evidence>
<dbReference type="SUPFAM" id="SSF50729">
    <property type="entry name" value="PH domain-like"/>
    <property type="match status" value="1"/>
</dbReference>
<dbReference type="SUPFAM" id="SSF46785">
    <property type="entry name" value="Winged helix' DNA-binding domain"/>
    <property type="match status" value="2"/>
</dbReference>
<dbReference type="Gene3D" id="2.30.29.30">
    <property type="entry name" value="Pleckstrin-homology domain (PH domain)/Phosphotyrosine-binding domain (PTB)"/>
    <property type="match status" value="1"/>
</dbReference>
<dbReference type="GO" id="GO:0043328">
    <property type="term" value="P:protein transport to vacuole involved in ubiquitin-dependent protein catabolic process via the multivesicular body sorting pathway"/>
    <property type="evidence" value="ECO:0007669"/>
    <property type="project" value="UniProtKB-UniRule"/>
</dbReference>
<dbReference type="InterPro" id="IPR040608">
    <property type="entry name" value="Snf8/Vps36"/>
</dbReference>
<dbReference type="Gene3D" id="6.10.140.260">
    <property type="match status" value="1"/>
</dbReference>
<proteinExistence type="inferred from homology"/>
<evidence type="ECO:0000256" key="1">
    <source>
        <dbReference type="ARBA" id="ARBA00009697"/>
    </source>
</evidence>
<dbReference type="GO" id="GO:0032266">
    <property type="term" value="F:phosphatidylinositol-3-phosphate binding"/>
    <property type="evidence" value="ECO:0007669"/>
    <property type="project" value="UniProtKB-UniRule"/>
</dbReference>
<keyword evidence="4 7" id="KW-0963">Cytoplasm</keyword>